<evidence type="ECO:0000313" key="2">
    <source>
        <dbReference type="EMBL" id="MBI4922376.1"/>
    </source>
</evidence>
<name>A0A933L4P6_9HYPH</name>
<keyword evidence="1" id="KW-0472">Membrane</keyword>
<keyword evidence="1" id="KW-0812">Transmembrane</keyword>
<feature type="transmembrane region" description="Helical" evidence="1">
    <location>
        <begin position="79"/>
        <end position="98"/>
    </location>
</feature>
<proteinExistence type="predicted"/>
<dbReference type="EMBL" id="JACRAF010000031">
    <property type="protein sequence ID" value="MBI4922376.1"/>
    <property type="molecule type" value="Genomic_DNA"/>
</dbReference>
<feature type="transmembrane region" description="Helical" evidence="1">
    <location>
        <begin position="47"/>
        <end position="72"/>
    </location>
</feature>
<organism evidence="2 3">
    <name type="scientific">Devosia nanyangense</name>
    <dbReference type="NCBI Taxonomy" id="1228055"/>
    <lineage>
        <taxon>Bacteria</taxon>
        <taxon>Pseudomonadati</taxon>
        <taxon>Pseudomonadota</taxon>
        <taxon>Alphaproteobacteria</taxon>
        <taxon>Hyphomicrobiales</taxon>
        <taxon>Devosiaceae</taxon>
        <taxon>Devosia</taxon>
    </lineage>
</organism>
<evidence type="ECO:0000313" key="3">
    <source>
        <dbReference type="Proteomes" id="UP000782610"/>
    </source>
</evidence>
<feature type="transmembrane region" description="Helical" evidence="1">
    <location>
        <begin position="7"/>
        <end position="27"/>
    </location>
</feature>
<accession>A0A933L4P6</accession>
<feature type="transmembrane region" description="Helical" evidence="1">
    <location>
        <begin position="110"/>
        <end position="134"/>
    </location>
</feature>
<dbReference type="Proteomes" id="UP000782610">
    <property type="component" value="Unassembled WGS sequence"/>
</dbReference>
<comment type="caution">
    <text evidence="2">The sequence shown here is derived from an EMBL/GenBank/DDBJ whole genome shotgun (WGS) entry which is preliminary data.</text>
</comment>
<sequence>MTVHLAVRVLVSIASAASIGFGLWHFSMPDAWHWYSYIDAGATELVIAVRAINVFFSLSLVLFGLVNLLLVFGNRSNRYSIAVMLAATSVLWGTRLAFQLIYPQGSISPILQYGLLAAFAVVTLCYLASLWLVLRQSTAA</sequence>
<reference evidence="2" key="1">
    <citation type="submission" date="2020-07" db="EMBL/GenBank/DDBJ databases">
        <title>Huge and variable diversity of episymbiotic CPR bacteria and DPANN archaea in groundwater ecosystems.</title>
        <authorList>
            <person name="He C.Y."/>
            <person name="Keren R."/>
            <person name="Whittaker M."/>
            <person name="Farag I.F."/>
            <person name="Doudna J."/>
            <person name="Cate J.H.D."/>
            <person name="Banfield J.F."/>
        </authorList>
    </citation>
    <scope>NUCLEOTIDE SEQUENCE</scope>
    <source>
        <strain evidence="2">NC_groundwater_1586_Pr3_B-0.1um_66_15</strain>
    </source>
</reference>
<dbReference type="AlphaFoldDB" id="A0A933L4P6"/>
<evidence type="ECO:0000256" key="1">
    <source>
        <dbReference type="SAM" id="Phobius"/>
    </source>
</evidence>
<protein>
    <submittedName>
        <fullName evidence="2">Uncharacterized protein</fullName>
    </submittedName>
</protein>
<gene>
    <name evidence="2" type="ORF">HY834_11550</name>
</gene>
<keyword evidence="1" id="KW-1133">Transmembrane helix</keyword>